<dbReference type="EMBL" id="JABXBU010002227">
    <property type="protein sequence ID" value="KAF8773820.1"/>
    <property type="molecule type" value="Genomic_DNA"/>
</dbReference>
<reference evidence="1" key="1">
    <citation type="journal article" date="2020" name="bioRxiv">
        <title>Chromosome-level reference genome of the European wasp spider Argiope bruennichi: a resource for studies on range expansion and evolutionary adaptation.</title>
        <authorList>
            <person name="Sheffer M.M."/>
            <person name="Hoppe A."/>
            <person name="Krehenwinkel H."/>
            <person name="Uhl G."/>
            <person name="Kuss A.W."/>
            <person name="Jensen L."/>
            <person name="Jensen C."/>
            <person name="Gillespie R.G."/>
            <person name="Hoff K.J."/>
            <person name="Prost S."/>
        </authorList>
    </citation>
    <scope>NUCLEOTIDE SEQUENCE</scope>
</reference>
<dbReference type="AlphaFoldDB" id="A0A8T0EIS8"/>
<gene>
    <name evidence="1" type="ORF">HNY73_016443</name>
</gene>
<evidence type="ECO:0000313" key="1">
    <source>
        <dbReference type="EMBL" id="KAF8773820.1"/>
    </source>
</evidence>
<evidence type="ECO:0000313" key="2">
    <source>
        <dbReference type="Proteomes" id="UP000807504"/>
    </source>
</evidence>
<dbReference type="Proteomes" id="UP000807504">
    <property type="component" value="Unassembled WGS sequence"/>
</dbReference>
<protein>
    <submittedName>
        <fullName evidence="1">Uncharacterized protein</fullName>
    </submittedName>
</protein>
<sequence>MLDVFENILAFALSILPKCIYCVSNSKTFRIDGDQASISKCRQEFKGLPHNWLAQLLAIAKLARVTNRQFSKGFNPEPILEQRMIWTLINAFKYRKLKDKYFQLFSTDERDQKF</sequence>
<proteinExistence type="predicted"/>
<comment type="caution">
    <text evidence="1">The sequence shown here is derived from an EMBL/GenBank/DDBJ whole genome shotgun (WGS) entry which is preliminary data.</text>
</comment>
<name>A0A8T0EIS8_ARGBR</name>
<organism evidence="1 2">
    <name type="scientific">Argiope bruennichi</name>
    <name type="common">Wasp spider</name>
    <name type="synonym">Aranea bruennichi</name>
    <dbReference type="NCBI Taxonomy" id="94029"/>
    <lineage>
        <taxon>Eukaryota</taxon>
        <taxon>Metazoa</taxon>
        <taxon>Ecdysozoa</taxon>
        <taxon>Arthropoda</taxon>
        <taxon>Chelicerata</taxon>
        <taxon>Arachnida</taxon>
        <taxon>Araneae</taxon>
        <taxon>Araneomorphae</taxon>
        <taxon>Entelegynae</taxon>
        <taxon>Araneoidea</taxon>
        <taxon>Araneidae</taxon>
        <taxon>Argiope</taxon>
    </lineage>
</organism>
<accession>A0A8T0EIS8</accession>
<keyword evidence="2" id="KW-1185">Reference proteome</keyword>
<reference evidence="1" key="2">
    <citation type="submission" date="2020-06" db="EMBL/GenBank/DDBJ databases">
        <authorList>
            <person name="Sheffer M."/>
        </authorList>
    </citation>
    <scope>NUCLEOTIDE SEQUENCE</scope>
</reference>